<dbReference type="Proteomes" id="UP000323317">
    <property type="component" value="Unassembled WGS sequence"/>
</dbReference>
<reference evidence="3 4" key="1">
    <citation type="submission" date="2019-08" db="EMBL/GenBank/DDBJ databases">
        <title>Bacillus genomes from the desert of Cuatro Cienegas, Coahuila.</title>
        <authorList>
            <person name="Olmedo-Alvarez G."/>
        </authorList>
    </citation>
    <scope>NUCLEOTIDE SEQUENCE [LARGE SCALE GENOMIC DNA]</scope>
    <source>
        <strain evidence="3 4">CH40_1T</strain>
    </source>
</reference>
<dbReference type="RefSeq" id="WP_148945131.1">
    <property type="nucleotide sequence ID" value="NZ_VTEH01000001.1"/>
</dbReference>
<feature type="compositionally biased region" description="Basic and acidic residues" evidence="1">
    <location>
        <begin position="430"/>
        <end position="439"/>
    </location>
</feature>
<sequence>MNVGAIVSMQNLGQLSNREKSPGLQDGDNDSLFSQLYFNELAANGSEENVDTGMIQLLELLDILQVEVIAPVEKKGLSEVNMKEMLSEAGFTEENFLVAVQSLTKGIVKEIPQLEELVSTMKGEEGEAVLVQLLEMISLLSVDTLKKLDHSSLQLLLKASKIFEQGLRQADSNNDHAEKAESLQHNLKTISQKLEQLFIVSDNKSAKWNGILKQAYEANPIIRNFETGPKNGTQLSHAVNKTQGEKITNLVHPNLLIFQSQSDDSKGESSIEVDKVKGNGGPLSMFIGQNQTTKVEQFSLFVNKNQNGPTYEQFVKEFGNILARSQMLHTPNMSKLLIKLYPERLGSLRIEILQQNGVMTARILASTNAAKDILDSQLTGLRQALSSQNLQVEKIEVAHTLTDSTRQERQTSQQQQNGQQQREQSTPQHNENDHPETGFKELLMNSEE</sequence>
<accession>A0A5D4KMG2</accession>
<protein>
    <submittedName>
        <fullName evidence="3">Flagellar hook-length control protein FliK</fullName>
    </submittedName>
</protein>
<dbReference type="Pfam" id="PF02120">
    <property type="entry name" value="Flg_hook"/>
    <property type="match status" value="1"/>
</dbReference>
<dbReference type="AlphaFoldDB" id="A0A5D4KMG2"/>
<evidence type="ECO:0000313" key="3">
    <source>
        <dbReference type="EMBL" id="TYR77523.1"/>
    </source>
</evidence>
<keyword evidence="3" id="KW-0282">Flagellum</keyword>
<gene>
    <name evidence="3" type="ORF">FZC79_01530</name>
</gene>
<dbReference type="CDD" id="cd17470">
    <property type="entry name" value="T3SS_Flik_C"/>
    <property type="match status" value="1"/>
</dbReference>
<evidence type="ECO:0000256" key="1">
    <source>
        <dbReference type="SAM" id="MobiDB-lite"/>
    </source>
</evidence>
<evidence type="ECO:0000313" key="4">
    <source>
        <dbReference type="Proteomes" id="UP000323317"/>
    </source>
</evidence>
<organism evidence="3 4">
    <name type="scientific">Rossellomorea vietnamensis</name>
    <dbReference type="NCBI Taxonomy" id="218284"/>
    <lineage>
        <taxon>Bacteria</taxon>
        <taxon>Bacillati</taxon>
        <taxon>Bacillota</taxon>
        <taxon>Bacilli</taxon>
        <taxon>Bacillales</taxon>
        <taxon>Bacillaceae</taxon>
        <taxon>Rossellomorea</taxon>
    </lineage>
</organism>
<keyword evidence="3" id="KW-0969">Cilium</keyword>
<feature type="compositionally biased region" description="Low complexity" evidence="1">
    <location>
        <begin position="410"/>
        <end position="426"/>
    </location>
</feature>
<dbReference type="InterPro" id="IPR038610">
    <property type="entry name" value="FliK-like_C_sf"/>
</dbReference>
<dbReference type="InterPro" id="IPR021136">
    <property type="entry name" value="Flagellar_hook_control-like_C"/>
</dbReference>
<dbReference type="Gene3D" id="3.30.750.140">
    <property type="match status" value="1"/>
</dbReference>
<name>A0A5D4KMG2_9BACI</name>
<feature type="domain" description="Flagellar hook-length control protein-like C-terminal" evidence="2">
    <location>
        <begin position="327"/>
        <end position="400"/>
    </location>
</feature>
<dbReference type="EMBL" id="VTEH01000001">
    <property type="protein sequence ID" value="TYR77523.1"/>
    <property type="molecule type" value="Genomic_DNA"/>
</dbReference>
<proteinExistence type="predicted"/>
<evidence type="ECO:0000259" key="2">
    <source>
        <dbReference type="Pfam" id="PF02120"/>
    </source>
</evidence>
<feature type="region of interest" description="Disordered" evidence="1">
    <location>
        <begin position="403"/>
        <end position="448"/>
    </location>
</feature>
<keyword evidence="3" id="KW-0966">Cell projection</keyword>
<comment type="caution">
    <text evidence="3">The sequence shown here is derived from an EMBL/GenBank/DDBJ whole genome shotgun (WGS) entry which is preliminary data.</text>
</comment>